<dbReference type="GO" id="GO:0005227">
    <property type="term" value="F:calcium-activated cation channel activity"/>
    <property type="evidence" value="ECO:0007669"/>
    <property type="project" value="InterPro"/>
</dbReference>
<feature type="transmembrane region" description="Helical" evidence="2">
    <location>
        <begin position="526"/>
        <end position="544"/>
    </location>
</feature>
<evidence type="ECO:0000256" key="2">
    <source>
        <dbReference type="SAM" id="Phobius"/>
    </source>
</evidence>
<comment type="caution">
    <text evidence="4">The sequence shown here is derived from an EMBL/GenBank/DDBJ whole genome shotgun (WGS) entry which is preliminary data.</text>
</comment>
<accession>A0A7J6M2B5</accession>
<dbReference type="OrthoDB" id="197892at2759"/>
<dbReference type="AlphaFoldDB" id="A0A7J6M2B5"/>
<feature type="transmembrane region" description="Helical" evidence="2">
    <location>
        <begin position="846"/>
        <end position="865"/>
    </location>
</feature>
<dbReference type="InterPro" id="IPR004170">
    <property type="entry name" value="WWE_dom"/>
</dbReference>
<reference evidence="4 5" key="1">
    <citation type="submission" date="2020-04" db="EMBL/GenBank/DDBJ databases">
        <title>Perkinsus olseni comparative genomics.</title>
        <authorList>
            <person name="Bogema D.R."/>
        </authorList>
    </citation>
    <scope>NUCLEOTIDE SEQUENCE [LARGE SCALE GENOMIC DNA]</scope>
    <source>
        <strain evidence="4">ATCC PRA-179</strain>
    </source>
</reference>
<dbReference type="InterPro" id="IPR049452">
    <property type="entry name" value="Anoctamin_TM"/>
</dbReference>
<evidence type="ECO:0000259" key="3">
    <source>
        <dbReference type="PROSITE" id="PS50918"/>
    </source>
</evidence>
<gene>
    <name evidence="4" type="primary">EFTUD1_2</name>
    <name evidence="4" type="ORF">FOZ61_010604</name>
</gene>
<feature type="region of interest" description="Disordered" evidence="1">
    <location>
        <begin position="1"/>
        <end position="21"/>
    </location>
</feature>
<feature type="domain" description="WWE" evidence="3">
    <location>
        <begin position="1149"/>
        <end position="1226"/>
    </location>
</feature>
<name>A0A7J6M2B5_PEROL</name>
<keyword evidence="2" id="KW-1133">Transmembrane helix</keyword>
<feature type="region of interest" description="Disordered" evidence="1">
    <location>
        <begin position="42"/>
        <end position="139"/>
    </location>
</feature>
<feature type="transmembrane region" description="Helical" evidence="2">
    <location>
        <begin position="736"/>
        <end position="757"/>
    </location>
</feature>
<dbReference type="GO" id="GO:0003746">
    <property type="term" value="F:translation elongation factor activity"/>
    <property type="evidence" value="ECO:0007669"/>
    <property type="project" value="UniProtKB-KW"/>
</dbReference>
<evidence type="ECO:0000313" key="5">
    <source>
        <dbReference type="Proteomes" id="UP000570595"/>
    </source>
</evidence>
<sequence>MAVPKAGRAHEEASTGPSSGKKGFTSWISSLLCGGSRANRIDTPVHARTRRNGGDLIPPGSSHRTSRPLPIDPSTKGPIRNVYDSRRGRGLPDSFSPRRLANNDEGSQYRSASGAKVSPGDLLPAVTSRTHPEMRMSSREMRDVFKSMARLADQRRLTGKHVQRGGKLICVGVNKNDLERAHIHVPLSRAYPWLAKAYSCGPVGSNSGRTAATTATPGGSAYYGTGSFAGNDTPTLPKSSLGGNGQVEFQKTTKYRYPRSKKVSVRKIDGKTEHWRAVRTFCAVLNQGARPMSGLLHMCLFTSNRPKAARAWPFRSCAKNNKRGYEEQSDVEMVPVEETSLKIHIKQRSGKGDAPPLRRGSYSKKTRMEIADLMRQQAVCRAFAGSHVLVKGRLVSSGLNRLHLDRANVRQVAARMQELHSKFARGEISRAQFQLEEYLCQCEQFPLWCSPIALAELGAGFPVYFDLIKALRNLIVVLFLISIIMLISNAKADSMALMIPLEQRKIPSSWLTPGNHGYHGSEGSELGLAMILMVLVTMAFSVHYSRRIRVLESTCDALTDHPNDYAILVSGLPHDATDESEIGEFFRNNALRDRPIVKALVCFDIAQLFDAVKQKKRVEMDLAEDPGNPHLQAELVAANEALASVAPDREAKIQSSGHAVVIFRYQKDHRHCLRHWNGIWRRLIDLFVSIGVDCSCFDGRPRFKGRRLKVERAPNPTDFQWENLRVTPKHRRTAQLTTLTFISIVIAVCAVACFGLQKLQESLTEDGGSAILSLLPALTIAILNWVVTKLAYKSVIHERHATVSAKDSSVMVKLSFAYVMNTALILFAVNADPSQWYRAGGMVPDVFMTILVNSILPPAVAFLDLGGLIRKYVIKEIDPAKSKLKQEKYFMEVSYPVSSRGVQYQIQQASARGVGVKYAYAMKTYFLGMTFAPVLPVLLPLVALGLTLQYCSSKYLLLRKCKRPYTQSATLAKHAMFLVELSGVLLAVMDLVFIRPSVADSQLPTFRAQMSTLILLSSAVLVLPLSILRYVCCTCLCQQSKASLSHAYEKAPDYYTVQYLWPRRSKYHMTNPAYRGLPKSLNPENLNPSTTSSGPSILQRAQTQALQGNFNDAVTNYAVNAAEVEFVGGQDITVDQTPMGCWIGPATVGNTTGASLIGKPAGRWEWRDSTGEWLPLPHAAALIADEAQRCGVPNTVIELGNETFMANVMDGTMVSLLTQQKTEIRRAG</sequence>
<keyword evidence="2" id="KW-0812">Transmembrane</keyword>
<dbReference type="PANTHER" id="PTHR13018:SF83">
    <property type="entry name" value="RRM DOMAIN-CONTAINING PROTEIN"/>
    <property type="match status" value="1"/>
</dbReference>
<dbReference type="InterPro" id="IPR045122">
    <property type="entry name" value="Csc1-like"/>
</dbReference>
<feature type="transmembrane region" description="Helical" evidence="2">
    <location>
        <begin position="925"/>
        <end position="948"/>
    </location>
</feature>
<dbReference type="PANTHER" id="PTHR13018">
    <property type="entry name" value="PROBABLE MEMBRANE PROTEIN DUF221-RELATED"/>
    <property type="match status" value="1"/>
</dbReference>
<keyword evidence="4" id="KW-0251">Elongation factor</keyword>
<dbReference type="Proteomes" id="UP000570595">
    <property type="component" value="Unassembled WGS sequence"/>
</dbReference>
<feature type="transmembrane region" description="Helical" evidence="2">
    <location>
        <begin position="1013"/>
        <end position="1031"/>
    </location>
</feature>
<evidence type="ECO:0000256" key="1">
    <source>
        <dbReference type="SAM" id="MobiDB-lite"/>
    </source>
</evidence>
<keyword evidence="2" id="KW-0472">Membrane</keyword>
<keyword evidence="4" id="KW-0648">Protein biosynthesis</keyword>
<feature type="transmembrane region" description="Helical" evidence="2">
    <location>
        <begin position="769"/>
        <end position="792"/>
    </location>
</feature>
<protein>
    <submittedName>
        <fullName evidence="4">Elongation factor-like GTPase 1</fullName>
    </submittedName>
</protein>
<organism evidence="4 5">
    <name type="scientific">Perkinsus olseni</name>
    <name type="common">Perkinsus atlanticus</name>
    <dbReference type="NCBI Taxonomy" id="32597"/>
    <lineage>
        <taxon>Eukaryota</taxon>
        <taxon>Sar</taxon>
        <taxon>Alveolata</taxon>
        <taxon>Perkinsozoa</taxon>
        <taxon>Perkinsea</taxon>
        <taxon>Perkinsida</taxon>
        <taxon>Perkinsidae</taxon>
        <taxon>Perkinsus</taxon>
    </lineage>
</organism>
<dbReference type="GO" id="GO:0005886">
    <property type="term" value="C:plasma membrane"/>
    <property type="evidence" value="ECO:0007669"/>
    <property type="project" value="TreeGrafter"/>
</dbReference>
<feature type="transmembrane region" description="Helical" evidence="2">
    <location>
        <begin position="812"/>
        <end position="831"/>
    </location>
</feature>
<dbReference type="Pfam" id="PF04547">
    <property type="entry name" value="Anoctamin"/>
    <property type="match status" value="1"/>
</dbReference>
<proteinExistence type="predicted"/>
<feature type="transmembrane region" description="Helical" evidence="2">
    <location>
        <begin position="471"/>
        <end position="490"/>
    </location>
</feature>
<feature type="compositionally biased region" description="Basic and acidic residues" evidence="1">
    <location>
        <begin position="130"/>
        <end position="139"/>
    </location>
</feature>
<dbReference type="EMBL" id="JABAHT010000088">
    <property type="protein sequence ID" value="KAF4665702.1"/>
    <property type="molecule type" value="Genomic_DNA"/>
</dbReference>
<evidence type="ECO:0000313" key="4">
    <source>
        <dbReference type="EMBL" id="KAF4665702.1"/>
    </source>
</evidence>
<dbReference type="PROSITE" id="PS50918">
    <property type="entry name" value="WWE"/>
    <property type="match status" value="1"/>
</dbReference>